<dbReference type="InterPro" id="IPR025202">
    <property type="entry name" value="PLD-like_dom"/>
</dbReference>
<dbReference type="Proteomes" id="UP000176998">
    <property type="component" value="Unassembled WGS sequence"/>
</dbReference>
<dbReference type="PANTHER" id="PTHR21248">
    <property type="entry name" value="CARDIOLIPIN SYNTHASE"/>
    <property type="match status" value="1"/>
</dbReference>
<dbReference type="RefSeq" id="XP_022480943.1">
    <property type="nucleotide sequence ID" value="XM_022612326.1"/>
</dbReference>
<dbReference type="Gene3D" id="3.30.870.10">
    <property type="entry name" value="Endonuclease Chain A"/>
    <property type="match status" value="2"/>
</dbReference>
<comment type="caution">
    <text evidence="3">The sequence shown here is derived from an EMBL/GenBank/DDBJ whole genome shotgun (WGS) entry which is preliminary data.</text>
</comment>
<feature type="domain" description="PLD phosphodiesterase" evidence="2">
    <location>
        <begin position="333"/>
        <end position="360"/>
    </location>
</feature>
<evidence type="ECO:0000313" key="3">
    <source>
        <dbReference type="EMBL" id="OHF03807.1"/>
    </source>
</evidence>
<dbReference type="STRING" id="1209926.A0A1G4BR99"/>
<sequence>MGARLPVPVSLSQSSRAGTAAAPLKLPATAPQSPAKYGIPVLGSGRRSGSDSHAQSFLMLFHLPCADVWNSQRPLSKPAIGSRVSLAPFTSTNIKSRLQGRQSRDLLHYGGMTTFWLSVARINQSSVPRRMGIESSEVGAGTPDPHQRQPFSLTPITMSEMTSHSFPSAFLDHWIRSLKSRRGDQLNDFPNYHVFHPESLVTTCSPKSLTVGNGASIYRDTLLPAILLAKREVILVTCFWAPSDTLCAIKETLELLADRRRETIQTSGEDAVAPLRVRICFSSRSFFQKIFHPWSRDGYAYPTSAWPKLGLPPDTTLKAARIELIVKSLFFLPFSVMHPKFIIVDRKRAWMPSCNVSWETWFEGCIGFEGAAVAQLVKFYANVWEHGAGAQQFPGDNVDGGGEANQGPGQVDENTGRTVPPSPPSDDETAYRRLSLASLPPCPTMILPSSHHWYPGFRHIPVWRRITAPTTPLNAALLSLFACARTDIDVVTPNLTCRTVVDALLEALCRGVSVRIRTSKNMMLIEQLVTACTTTEWTLDSLVKRYSQACTEWDRKRSVDAESQAQRPGRLTIYYYRPNLQATAVRDPEEPVVSHLKMTLVDREYLLLGSGNLDRASWYTSQELGILLHIPDFQCDVWSESLESRIEVRFSGEPGDGTMG</sequence>
<dbReference type="CDD" id="cd00138">
    <property type="entry name" value="PLDc_SF"/>
    <property type="match status" value="1"/>
</dbReference>
<name>A0A1G4BR99_9PEZI</name>
<dbReference type="EMBL" id="MJBS01000004">
    <property type="protein sequence ID" value="OHF03807.1"/>
    <property type="molecule type" value="Genomic_DNA"/>
</dbReference>
<feature type="region of interest" description="Disordered" evidence="1">
    <location>
        <begin position="391"/>
        <end position="427"/>
    </location>
</feature>
<gene>
    <name evidence="3" type="ORF">CORC01_00669</name>
</gene>
<dbReference type="SUPFAM" id="SSF56024">
    <property type="entry name" value="Phospholipase D/nuclease"/>
    <property type="match status" value="2"/>
</dbReference>
<reference evidence="3 4" key="1">
    <citation type="submission" date="2016-09" db="EMBL/GenBank/DDBJ databases">
        <authorList>
            <person name="Capua I."/>
            <person name="De Benedictis P."/>
            <person name="Joannis T."/>
            <person name="Lombin L.H."/>
            <person name="Cattoli G."/>
        </authorList>
    </citation>
    <scope>NUCLEOTIDE SEQUENCE [LARGE SCALE GENOMIC DNA]</scope>
    <source>
        <strain evidence="3 4">IMI 309357</strain>
    </source>
</reference>
<evidence type="ECO:0000256" key="1">
    <source>
        <dbReference type="SAM" id="MobiDB-lite"/>
    </source>
</evidence>
<dbReference type="GeneID" id="34553836"/>
<dbReference type="PROSITE" id="PS50035">
    <property type="entry name" value="PLD"/>
    <property type="match status" value="2"/>
</dbReference>
<evidence type="ECO:0000313" key="4">
    <source>
        <dbReference type="Proteomes" id="UP000176998"/>
    </source>
</evidence>
<dbReference type="PANTHER" id="PTHR21248:SF11">
    <property type="entry name" value="PLD PHOSPHODIESTERASE DOMAIN-CONTAINING PROTEIN"/>
    <property type="match status" value="1"/>
</dbReference>
<dbReference type="InterPro" id="IPR001736">
    <property type="entry name" value="PLipase_D/transphosphatidylase"/>
</dbReference>
<dbReference type="GO" id="GO:0030572">
    <property type="term" value="F:phosphatidyltransferase activity"/>
    <property type="evidence" value="ECO:0007669"/>
    <property type="project" value="UniProtKB-ARBA"/>
</dbReference>
<dbReference type="OrthoDB" id="2958217at2759"/>
<protein>
    <recommendedName>
        <fullName evidence="2">PLD phosphodiesterase domain-containing protein</fullName>
    </recommendedName>
</protein>
<dbReference type="AlphaFoldDB" id="A0A1G4BR99"/>
<dbReference type="GO" id="GO:0032049">
    <property type="term" value="P:cardiolipin biosynthetic process"/>
    <property type="evidence" value="ECO:0007669"/>
    <property type="project" value="UniProtKB-ARBA"/>
</dbReference>
<keyword evidence="4" id="KW-1185">Reference proteome</keyword>
<accession>A0A1G4BR99</accession>
<dbReference type="Pfam" id="PF13091">
    <property type="entry name" value="PLDc_2"/>
    <property type="match status" value="1"/>
</dbReference>
<feature type="domain" description="PLD phosphodiesterase" evidence="2">
    <location>
        <begin position="590"/>
        <end position="617"/>
    </location>
</feature>
<evidence type="ECO:0000259" key="2">
    <source>
        <dbReference type="PROSITE" id="PS50035"/>
    </source>
</evidence>
<organism evidence="3 4">
    <name type="scientific">Colletotrichum orchidophilum</name>
    <dbReference type="NCBI Taxonomy" id="1209926"/>
    <lineage>
        <taxon>Eukaryota</taxon>
        <taxon>Fungi</taxon>
        <taxon>Dikarya</taxon>
        <taxon>Ascomycota</taxon>
        <taxon>Pezizomycotina</taxon>
        <taxon>Sordariomycetes</taxon>
        <taxon>Hypocreomycetidae</taxon>
        <taxon>Glomerellales</taxon>
        <taxon>Glomerellaceae</taxon>
        <taxon>Colletotrichum</taxon>
    </lineage>
</organism>
<proteinExistence type="predicted"/>